<name>A0AAD5T4A8_9FUNG</name>
<organism evidence="6 7">
    <name type="scientific">Physocladia obscura</name>
    <dbReference type="NCBI Taxonomy" id="109957"/>
    <lineage>
        <taxon>Eukaryota</taxon>
        <taxon>Fungi</taxon>
        <taxon>Fungi incertae sedis</taxon>
        <taxon>Chytridiomycota</taxon>
        <taxon>Chytridiomycota incertae sedis</taxon>
        <taxon>Chytridiomycetes</taxon>
        <taxon>Chytridiales</taxon>
        <taxon>Chytriomycetaceae</taxon>
        <taxon>Physocladia</taxon>
    </lineage>
</organism>
<feature type="transmembrane region" description="Helical" evidence="5">
    <location>
        <begin position="76"/>
        <end position="105"/>
    </location>
</feature>
<proteinExistence type="predicted"/>
<feature type="transmembrane region" description="Helical" evidence="5">
    <location>
        <begin position="51"/>
        <end position="70"/>
    </location>
</feature>
<comment type="subcellular location">
    <subcellularLocation>
        <location evidence="1">Membrane</location>
        <topology evidence="1">Multi-pass membrane protein</topology>
    </subcellularLocation>
</comment>
<evidence type="ECO:0000256" key="3">
    <source>
        <dbReference type="ARBA" id="ARBA00022989"/>
    </source>
</evidence>
<dbReference type="GO" id="GO:0016020">
    <property type="term" value="C:membrane"/>
    <property type="evidence" value="ECO:0007669"/>
    <property type="project" value="UniProtKB-SubCell"/>
</dbReference>
<evidence type="ECO:0000256" key="1">
    <source>
        <dbReference type="ARBA" id="ARBA00004141"/>
    </source>
</evidence>
<reference evidence="6" key="1">
    <citation type="submission" date="2020-05" db="EMBL/GenBank/DDBJ databases">
        <title>Phylogenomic resolution of chytrid fungi.</title>
        <authorList>
            <person name="Stajich J.E."/>
            <person name="Amses K."/>
            <person name="Simmons R."/>
            <person name="Seto K."/>
            <person name="Myers J."/>
            <person name="Bonds A."/>
            <person name="Quandt C.A."/>
            <person name="Barry K."/>
            <person name="Liu P."/>
            <person name="Grigoriev I."/>
            <person name="Longcore J.E."/>
            <person name="James T.Y."/>
        </authorList>
    </citation>
    <scope>NUCLEOTIDE SEQUENCE</scope>
    <source>
        <strain evidence="6">JEL0513</strain>
    </source>
</reference>
<dbReference type="InterPro" id="IPR040254">
    <property type="entry name" value="Ecm3-like"/>
</dbReference>
<protein>
    <submittedName>
        <fullName evidence="6">Protein M3</fullName>
    </submittedName>
</protein>
<feature type="transmembrane region" description="Helical" evidence="5">
    <location>
        <begin position="366"/>
        <end position="393"/>
    </location>
</feature>
<accession>A0AAD5T4A8</accession>
<evidence type="ECO:0000313" key="7">
    <source>
        <dbReference type="Proteomes" id="UP001211907"/>
    </source>
</evidence>
<feature type="transmembrane region" description="Helical" evidence="5">
    <location>
        <begin position="222"/>
        <end position="241"/>
    </location>
</feature>
<dbReference type="AlphaFoldDB" id="A0AAD5T4A8"/>
<dbReference type="InterPro" id="IPR004776">
    <property type="entry name" value="Mem_transp_PIN-like"/>
</dbReference>
<keyword evidence="2 5" id="KW-0812">Transmembrane</keyword>
<evidence type="ECO:0000313" key="6">
    <source>
        <dbReference type="EMBL" id="KAJ3128404.1"/>
    </source>
</evidence>
<evidence type="ECO:0000256" key="4">
    <source>
        <dbReference type="ARBA" id="ARBA00023136"/>
    </source>
</evidence>
<feature type="transmembrane region" description="Helical" evidence="5">
    <location>
        <begin position="117"/>
        <end position="140"/>
    </location>
</feature>
<comment type="caution">
    <text evidence="6">The sequence shown here is derived from an EMBL/GenBank/DDBJ whole genome shotgun (WGS) entry which is preliminary data.</text>
</comment>
<dbReference type="GO" id="GO:0055085">
    <property type="term" value="P:transmembrane transport"/>
    <property type="evidence" value="ECO:0007669"/>
    <property type="project" value="InterPro"/>
</dbReference>
<dbReference type="PANTHER" id="PTHR31274:SF1">
    <property type="entry name" value="AGL149CP"/>
    <property type="match status" value="1"/>
</dbReference>
<evidence type="ECO:0000256" key="5">
    <source>
        <dbReference type="SAM" id="Phobius"/>
    </source>
</evidence>
<sequence>MVAINLTGTVIWSACSPILEIALVLGNEPYLTAAGIYLSRSKTVSTTDSKLLSTLIINIMYPCLLFTSVVEGVSNANIAAFGIMTIASVIITAFGLTFGILVMALAKPPADFRYGTVMATSMGNYGDMVLAITLAVGNFAPFSDGDASKGVAYVGAFLCFANIYTFTVGYKLIGEDFKNIPRAEQAARTDENIPPEIIVTEEIANAKIADTSSLKYWLKTCFNPNTVATLLGLLITLIPVLRNLFYSDSTATETATSQPLAFIFKAIQLVGNAGVPLGLLNVGSALGQLQFKKFAPIRVITGVAVCRLIIMPILGIVIVQVLVSHGIIDANDKMMQFVMMMEAAIPTASTAVYLTQFWHPRGEADAMASVVVVQYAIAFVTLTLSLAVILSLLA</sequence>
<gene>
    <name evidence="6" type="primary">ECM3_3</name>
    <name evidence="6" type="ORF">HK100_009180</name>
</gene>
<evidence type="ECO:0000256" key="2">
    <source>
        <dbReference type="ARBA" id="ARBA00022692"/>
    </source>
</evidence>
<feature type="transmembrane region" description="Helical" evidence="5">
    <location>
        <begin position="152"/>
        <end position="173"/>
    </location>
</feature>
<feature type="transmembrane region" description="Helical" evidence="5">
    <location>
        <begin position="261"/>
        <end position="283"/>
    </location>
</feature>
<keyword evidence="4 5" id="KW-0472">Membrane</keyword>
<feature type="transmembrane region" description="Helical" evidence="5">
    <location>
        <begin position="334"/>
        <end position="354"/>
    </location>
</feature>
<feature type="transmembrane region" description="Helical" evidence="5">
    <location>
        <begin position="304"/>
        <end position="328"/>
    </location>
</feature>
<dbReference type="Proteomes" id="UP001211907">
    <property type="component" value="Unassembled WGS sequence"/>
</dbReference>
<keyword evidence="3 5" id="KW-1133">Transmembrane helix</keyword>
<dbReference type="EMBL" id="JADGJH010000465">
    <property type="protein sequence ID" value="KAJ3128404.1"/>
    <property type="molecule type" value="Genomic_DNA"/>
</dbReference>
<keyword evidence="7" id="KW-1185">Reference proteome</keyword>
<dbReference type="Pfam" id="PF03547">
    <property type="entry name" value="Mem_trans"/>
    <property type="match status" value="1"/>
</dbReference>
<dbReference type="PANTHER" id="PTHR31274">
    <property type="entry name" value="PROTEIN ECM3"/>
    <property type="match status" value="1"/>
</dbReference>